<dbReference type="Proteomes" id="UP001212996">
    <property type="component" value="Unassembled WGS sequence"/>
</dbReference>
<evidence type="ECO:0008006" key="4">
    <source>
        <dbReference type="Google" id="ProtNLM"/>
    </source>
</evidence>
<proteinExistence type="predicted"/>
<comment type="caution">
    <text evidence="2">The sequence shown here is derived from an EMBL/GenBank/DDBJ whole genome shotgun (WGS) entry which is preliminary data.</text>
</comment>
<keyword evidence="1" id="KW-0732">Signal</keyword>
<protein>
    <recommendedName>
        <fullName evidence="4">DUF3828 domain-containing protein</fullName>
    </recommendedName>
</protein>
<dbReference type="RefSeq" id="WP_271868049.1">
    <property type="nucleotide sequence ID" value="NZ_JAQMFO010000075.1"/>
</dbReference>
<accession>A0AAW6BTR5</accession>
<name>A0AAW6BTR5_9GAMM</name>
<organism evidence="2 3">
    <name type="scientific">Photorhabdus bodei</name>
    <dbReference type="NCBI Taxonomy" id="2029681"/>
    <lineage>
        <taxon>Bacteria</taxon>
        <taxon>Pseudomonadati</taxon>
        <taxon>Pseudomonadota</taxon>
        <taxon>Gammaproteobacteria</taxon>
        <taxon>Enterobacterales</taxon>
        <taxon>Morganellaceae</taxon>
        <taxon>Photorhabdus</taxon>
    </lineage>
</organism>
<dbReference type="AlphaFoldDB" id="A0AAW6BTR5"/>
<evidence type="ECO:0000313" key="3">
    <source>
        <dbReference type="Proteomes" id="UP001212996"/>
    </source>
</evidence>
<evidence type="ECO:0000256" key="1">
    <source>
        <dbReference type="SAM" id="SignalP"/>
    </source>
</evidence>
<reference evidence="2" key="1">
    <citation type="submission" date="2023-01" db="EMBL/GenBank/DDBJ databases">
        <title>Genome sequencing of Photorhabdus bodei 09-20.</title>
        <authorList>
            <person name="Kalindamar S."/>
            <person name="Kumru S."/>
        </authorList>
    </citation>
    <scope>NUCLEOTIDE SEQUENCE</scope>
    <source>
        <strain evidence="2">09-20</strain>
    </source>
</reference>
<sequence length="159" mass="18354">MQKTNIYKRWSYWSIFMLLLNGTLLSTGQAKQVNSPGALVRAFQQDYLTWNNHAFALHDTHTPAQVMPLAQKSWDRLLTKYTLPGFKGEPIAFGSDAAHDPQCEQILSVKVHDGKAVVITRFPQTYYTSVYEYHLMSQHHRWYLTQIYLVDDSGKYPGL</sequence>
<evidence type="ECO:0000313" key="2">
    <source>
        <dbReference type="EMBL" id="MDB6375057.1"/>
    </source>
</evidence>
<feature type="chain" id="PRO_5043958405" description="DUF3828 domain-containing protein" evidence="1">
    <location>
        <begin position="27"/>
        <end position="159"/>
    </location>
</feature>
<feature type="signal peptide" evidence="1">
    <location>
        <begin position="1"/>
        <end position="26"/>
    </location>
</feature>
<gene>
    <name evidence="2" type="ORF">PH362_25015</name>
</gene>
<dbReference type="EMBL" id="JAQMFO010000075">
    <property type="protein sequence ID" value="MDB6375057.1"/>
    <property type="molecule type" value="Genomic_DNA"/>
</dbReference>